<evidence type="ECO:0000313" key="3">
    <source>
        <dbReference type="Proteomes" id="UP000823775"/>
    </source>
</evidence>
<accession>A0ABS8Y7K0</accession>
<evidence type="ECO:0000313" key="2">
    <source>
        <dbReference type="EMBL" id="MCE5166611.1"/>
    </source>
</evidence>
<dbReference type="Proteomes" id="UP000823775">
    <property type="component" value="Unassembled WGS sequence"/>
</dbReference>
<evidence type="ECO:0000256" key="1">
    <source>
        <dbReference type="SAM" id="MobiDB-lite"/>
    </source>
</evidence>
<feature type="region of interest" description="Disordered" evidence="1">
    <location>
        <begin position="286"/>
        <end position="311"/>
    </location>
</feature>
<comment type="caution">
    <text evidence="2">The sequence shown here is derived from an EMBL/GenBank/DDBJ whole genome shotgun (WGS) entry which is preliminary data.</text>
</comment>
<proteinExistence type="predicted"/>
<protein>
    <submittedName>
        <fullName evidence="2">Uncharacterized protein</fullName>
    </submittedName>
</protein>
<gene>
    <name evidence="2" type="ORF">HAX54_022580</name>
</gene>
<organism evidence="2 3">
    <name type="scientific">Datura stramonium</name>
    <name type="common">Jimsonweed</name>
    <name type="synonym">Common thornapple</name>
    <dbReference type="NCBI Taxonomy" id="4076"/>
    <lineage>
        <taxon>Eukaryota</taxon>
        <taxon>Viridiplantae</taxon>
        <taxon>Streptophyta</taxon>
        <taxon>Embryophyta</taxon>
        <taxon>Tracheophyta</taxon>
        <taxon>Spermatophyta</taxon>
        <taxon>Magnoliopsida</taxon>
        <taxon>eudicotyledons</taxon>
        <taxon>Gunneridae</taxon>
        <taxon>Pentapetalae</taxon>
        <taxon>asterids</taxon>
        <taxon>lamiids</taxon>
        <taxon>Solanales</taxon>
        <taxon>Solanaceae</taxon>
        <taxon>Solanoideae</taxon>
        <taxon>Datureae</taxon>
        <taxon>Datura</taxon>
    </lineage>
</organism>
<dbReference type="EMBL" id="JACEIK010027262">
    <property type="protein sequence ID" value="MCE5166611.1"/>
    <property type="molecule type" value="Genomic_DNA"/>
</dbReference>
<sequence>MVASGTGDPVESFLNSVQLVKNAFSPIESGIKKVTKDFEHCWPGPKNGKAESCSSSGPGLDVKKMSTSKQGVASDEKKKGLLIKLPIKMFVGIFGTNGQIDKGGNVARKGLKEKYGGGKGDGSCVNCLQFAVAWSLLMNGFVQAVPSPFKTVKKRFQKANEDTVRDDLKDNLRVNDVKERKSSNQAVMGNCDGVTHKEEKNLSFECFLGFLFDQVALNLQKFDLGVQQQECQSAESNQIPAPANQFDHFKVLVSVLEGKRADVNGFLGNLNFARVGGVPSSIVDVDSSAREEREDGVNDIGGQEDSTGNSQKSLANGLLSIPLSNVERLRTTLSTVSIIELIELLPQLGRPNKDHPDKKKLISVQDFFRYTEAEAFCSTSA</sequence>
<keyword evidence="3" id="KW-1185">Reference proteome</keyword>
<feature type="compositionally biased region" description="Basic and acidic residues" evidence="1">
    <location>
        <begin position="287"/>
        <end position="296"/>
    </location>
</feature>
<name>A0ABS8Y7K0_DATST</name>
<reference evidence="2 3" key="1">
    <citation type="journal article" date="2021" name="BMC Genomics">
        <title>Datura genome reveals duplications of psychoactive alkaloid biosynthetic genes and high mutation rate following tissue culture.</title>
        <authorList>
            <person name="Rajewski A."/>
            <person name="Carter-House D."/>
            <person name="Stajich J."/>
            <person name="Litt A."/>
        </authorList>
    </citation>
    <scope>NUCLEOTIDE SEQUENCE [LARGE SCALE GENOMIC DNA]</scope>
    <source>
        <strain evidence="2">AR-01</strain>
    </source>
</reference>
<feature type="region of interest" description="Disordered" evidence="1">
    <location>
        <begin position="46"/>
        <end position="69"/>
    </location>
</feature>